<organism evidence="2 3">
    <name type="scientific">Elysia marginata</name>
    <dbReference type="NCBI Taxonomy" id="1093978"/>
    <lineage>
        <taxon>Eukaryota</taxon>
        <taxon>Metazoa</taxon>
        <taxon>Spiralia</taxon>
        <taxon>Lophotrochozoa</taxon>
        <taxon>Mollusca</taxon>
        <taxon>Gastropoda</taxon>
        <taxon>Heterobranchia</taxon>
        <taxon>Euthyneura</taxon>
        <taxon>Panpulmonata</taxon>
        <taxon>Sacoglossa</taxon>
        <taxon>Placobranchoidea</taxon>
        <taxon>Plakobranchidae</taxon>
        <taxon>Elysia</taxon>
    </lineage>
</organism>
<evidence type="ECO:0000256" key="1">
    <source>
        <dbReference type="SAM" id="MobiDB-lite"/>
    </source>
</evidence>
<gene>
    <name evidence="2" type="ORF">ElyMa_006005200</name>
</gene>
<reference evidence="2 3" key="1">
    <citation type="journal article" date="2021" name="Elife">
        <title>Chloroplast acquisition without the gene transfer in kleptoplastic sea slugs, Plakobranchus ocellatus.</title>
        <authorList>
            <person name="Maeda T."/>
            <person name="Takahashi S."/>
            <person name="Yoshida T."/>
            <person name="Shimamura S."/>
            <person name="Takaki Y."/>
            <person name="Nagai Y."/>
            <person name="Toyoda A."/>
            <person name="Suzuki Y."/>
            <person name="Arimoto A."/>
            <person name="Ishii H."/>
            <person name="Satoh N."/>
            <person name="Nishiyama T."/>
            <person name="Hasebe M."/>
            <person name="Maruyama T."/>
            <person name="Minagawa J."/>
            <person name="Obokata J."/>
            <person name="Shigenobu S."/>
        </authorList>
    </citation>
    <scope>NUCLEOTIDE SEQUENCE [LARGE SCALE GENOMIC DNA]</scope>
</reference>
<feature type="region of interest" description="Disordered" evidence="1">
    <location>
        <begin position="1"/>
        <end position="35"/>
    </location>
</feature>
<feature type="region of interest" description="Disordered" evidence="1">
    <location>
        <begin position="313"/>
        <end position="354"/>
    </location>
</feature>
<feature type="compositionally biased region" description="Basic and acidic residues" evidence="1">
    <location>
        <begin position="1"/>
        <end position="13"/>
    </location>
</feature>
<evidence type="ECO:0000313" key="3">
    <source>
        <dbReference type="Proteomes" id="UP000762676"/>
    </source>
</evidence>
<feature type="region of interest" description="Disordered" evidence="1">
    <location>
        <begin position="184"/>
        <end position="209"/>
    </location>
</feature>
<feature type="region of interest" description="Disordered" evidence="1">
    <location>
        <begin position="551"/>
        <end position="570"/>
    </location>
</feature>
<keyword evidence="3" id="KW-1185">Reference proteome</keyword>
<dbReference type="Proteomes" id="UP000762676">
    <property type="component" value="Unassembled WGS sequence"/>
</dbReference>
<comment type="caution">
    <text evidence="2">The sequence shown here is derived from an EMBL/GenBank/DDBJ whole genome shotgun (WGS) entry which is preliminary data.</text>
</comment>
<evidence type="ECO:0000313" key="2">
    <source>
        <dbReference type="EMBL" id="GFR84610.1"/>
    </source>
</evidence>
<proteinExistence type="predicted"/>
<name>A0AAV4GHP6_9GAST</name>
<accession>A0AAV4GHP6</accession>
<protein>
    <submittedName>
        <fullName evidence="2">Uncharacterized protein</fullName>
    </submittedName>
</protein>
<dbReference type="AlphaFoldDB" id="A0AAV4GHP6"/>
<feature type="compositionally biased region" description="Basic residues" evidence="1">
    <location>
        <begin position="553"/>
        <end position="565"/>
    </location>
</feature>
<feature type="compositionally biased region" description="Polar residues" evidence="1">
    <location>
        <begin position="184"/>
        <end position="203"/>
    </location>
</feature>
<dbReference type="EMBL" id="BMAT01012055">
    <property type="protein sequence ID" value="GFR84610.1"/>
    <property type="molecule type" value="Genomic_DNA"/>
</dbReference>
<sequence length="592" mass="65652">MTRTRIKDVEPKTSGRLTNTTHCRGGGDGKRPPSLAKKRTNVFQYHEKANLIPSNQNRNHTKSIDKSLHVPQINKNAKKTLEPLRKKKKGRDGHPEIIIAPPAFGEALERSQSSIETLNSRRESVSDSSSVSLNLNAGSGLYLKPPYILDGDSNISSLSVSRDCLASSAYDMIAFKFEENEPRQQTSIRSLGHSTAGDTLSVSQRRRQTLPEDLRDTCMGVRRGSSIMTSAFPQRTKLDFGGHRNPPPLTKEIDRYVLRAPQLYDSSIAAQIWGTSGAQKSSKPGVSFTEVDVESEVLRSVKQAEMPIPILRSVSSTRPQPSDPNIKYAATSPKEFPLKAASPRTSTDLTQPPSKDMAAISTEDFGAHPSELKVKITTGNTPKRDSRDMLAYKFSFAESRSIFRNQRIPTLRRSPAYIVSWTRPSGYTTAAISARNSLKGIGTPMGSSTSALTSTTVSRATVHEVWKDRLQQLRNIPVVVRLENGSFGYVRVDTIGLGSPRFYHWAPYNEKLIQDVRCRVKRSALWQSTPYLHRTQLCCIVPTVEESKPATTAKKKKIKPIRTRGARTSSAAKVEERIICPCDQKKGEPPLL</sequence>
<feature type="compositionally biased region" description="Polar residues" evidence="1">
    <location>
        <begin position="343"/>
        <end position="353"/>
    </location>
</feature>